<reference evidence="3 4" key="1">
    <citation type="submission" date="2014-05" db="EMBL/GenBank/DDBJ databases">
        <title>De novo Genome Sequence of Spirocheata sp.</title>
        <authorList>
            <person name="Shivani Y."/>
            <person name="Subhash Y."/>
            <person name="Tushar L."/>
            <person name="Sasikala C."/>
            <person name="Ramana C.V."/>
        </authorList>
    </citation>
    <scope>NUCLEOTIDE SEQUENCE [LARGE SCALE GENOMIC DNA]</scope>
    <source>
        <strain evidence="3 4">JC230</strain>
    </source>
</reference>
<protein>
    <recommendedName>
        <fullName evidence="5">Outer membrane protein beta-barrel domain-containing protein</fullName>
    </recommendedName>
</protein>
<keyword evidence="4" id="KW-1185">Reference proteome</keyword>
<evidence type="ECO:0000256" key="2">
    <source>
        <dbReference type="SAM" id="SignalP"/>
    </source>
</evidence>
<evidence type="ECO:0000256" key="1">
    <source>
        <dbReference type="SAM" id="MobiDB-lite"/>
    </source>
</evidence>
<name>A0A098QZN9_9SPIO</name>
<evidence type="ECO:0000313" key="4">
    <source>
        <dbReference type="Proteomes" id="UP000029692"/>
    </source>
</evidence>
<dbReference type="STRING" id="1480694.DC28_09185"/>
<feature type="compositionally biased region" description="Polar residues" evidence="1">
    <location>
        <begin position="38"/>
        <end position="48"/>
    </location>
</feature>
<accession>A0A098QZN9</accession>
<dbReference type="EMBL" id="JNUP01000064">
    <property type="protein sequence ID" value="KGE71957.1"/>
    <property type="molecule type" value="Genomic_DNA"/>
</dbReference>
<proteinExistence type="predicted"/>
<comment type="caution">
    <text evidence="3">The sequence shown here is derived from an EMBL/GenBank/DDBJ whole genome shotgun (WGS) entry which is preliminary data.</text>
</comment>
<evidence type="ECO:0000313" key="3">
    <source>
        <dbReference type="EMBL" id="KGE71957.1"/>
    </source>
</evidence>
<gene>
    <name evidence="3" type="ORF">DC28_09185</name>
</gene>
<sequence>MKRGKKTGLKAVTALILLSLLLPAGFSQHESPDVEQSPAPQEPQSRGNDTPGVALGFHRGVFWQGQSVPGTVQGAETSPILGAFGISLRLPFSTVLALNPALDFFTDEYLYSESVGRAVPTQIESGGNLGPIAQVFGLGITLPLEITLRLGPSVDLFFGPGISGILRIPLWGIDGTTQDEIGIIWTDLHTRGRWFFPEVRLGSRVAIGSAVSFIGMIKTEFPIWHAWDEAAMPFYDTLFIWVNLGLEVRL</sequence>
<keyword evidence="2" id="KW-0732">Signal</keyword>
<dbReference type="Proteomes" id="UP000029692">
    <property type="component" value="Unassembled WGS sequence"/>
</dbReference>
<dbReference type="RefSeq" id="WP_037547849.1">
    <property type="nucleotide sequence ID" value="NZ_JNUP01000064.1"/>
</dbReference>
<feature type="signal peptide" evidence="2">
    <location>
        <begin position="1"/>
        <end position="24"/>
    </location>
</feature>
<feature type="region of interest" description="Disordered" evidence="1">
    <location>
        <begin position="28"/>
        <end position="50"/>
    </location>
</feature>
<dbReference type="AlphaFoldDB" id="A0A098QZN9"/>
<evidence type="ECO:0008006" key="5">
    <source>
        <dbReference type="Google" id="ProtNLM"/>
    </source>
</evidence>
<feature type="chain" id="PRO_5001938704" description="Outer membrane protein beta-barrel domain-containing protein" evidence="2">
    <location>
        <begin position="25"/>
        <end position="250"/>
    </location>
</feature>
<organism evidence="3 4">
    <name type="scientific">Spirochaeta lutea</name>
    <dbReference type="NCBI Taxonomy" id="1480694"/>
    <lineage>
        <taxon>Bacteria</taxon>
        <taxon>Pseudomonadati</taxon>
        <taxon>Spirochaetota</taxon>
        <taxon>Spirochaetia</taxon>
        <taxon>Spirochaetales</taxon>
        <taxon>Spirochaetaceae</taxon>
        <taxon>Spirochaeta</taxon>
    </lineage>
</organism>